<dbReference type="Gene3D" id="3.50.50.60">
    <property type="entry name" value="FAD/NAD(P)-binding domain"/>
    <property type="match status" value="2"/>
</dbReference>
<sequence length="558" mass="61898">MLINANEFAENAVINTEICIIGAGPAGITLAREFLGQTTEVYLLESGDTTSQAAIQTLSECQTYGEPFLSPQATRHRQFGGNSNIWAIKLDRSTIGVRYAPLDAIDFERRDWLPYSGWPFPKSHLDPFYERAQAVCQAGPYAYDAEAWQRPDSQPLPLNPDRFETAVFQFGPRQVFYQDYRNALAQANNIKVCVDSTVVEIEAHESRRAVTRVKVSTFAGKQFWIAAKFFVSAQGGIENARLLLASNRQQPAGLGNQYDVVGRYFMDHPLVDAGMLMPRDPNLFNKTALYDLRWVDNTPILGKLAPSPILMQQKHLLNLAVLAFPRPSWRQFKAIAAFKTVAEAGVRGKLPDQLPQHLWHILGGLDYIARAGYLAATQHQSLLHGFGRGGWSEMPDNRQRFRMFQFFFQTEQAPDPSNRVFLSAERDRFGYPKAALHWQWGSIDRSSAAHNQKLLAEELANAGIGELTYDAAQAPALCSPSGVAHHMGTTRMHADPKQGVVDQNCRVHQLANLYVAGSSVFPTGGSANPTLTIVALSLRLADHLKQAIKTTSVAGLMS</sequence>
<evidence type="ECO:0000256" key="2">
    <source>
        <dbReference type="ARBA" id="ARBA00010790"/>
    </source>
</evidence>
<proteinExistence type="inferred from homology"/>
<keyword evidence="3" id="KW-0285">Flavoprotein</keyword>
<accession>A0AA97AG44</accession>
<dbReference type="GO" id="GO:0016614">
    <property type="term" value="F:oxidoreductase activity, acting on CH-OH group of donors"/>
    <property type="evidence" value="ECO:0007669"/>
    <property type="project" value="InterPro"/>
</dbReference>
<feature type="domain" description="Glucose-methanol-choline oxidoreductase C-terminal" evidence="6">
    <location>
        <begin position="414"/>
        <end position="536"/>
    </location>
</feature>
<evidence type="ECO:0000256" key="5">
    <source>
        <dbReference type="ARBA" id="ARBA00023002"/>
    </source>
</evidence>
<gene>
    <name evidence="7" type="ORF">HJG54_09395</name>
</gene>
<keyword evidence="5" id="KW-0560">Oxidoreductase</keyword>
<dbReference type="AlphaFoldDB" id="A0AA97AG44"/>
<dbReference type="InterPro" id="IPR051473">
    <property type="entry name" value="P2Ox-like"/>
</dbReference>
<dbReference type="SUPFAM" id="SSF51905">
    <property type="entry name" value="FAD/NAD(P)-binding domain"/>
    <property type="match status" value="1"/>
</dbReference>
<reference evidence="7" key="1">
    <citation type="submission" date="2020-05" db="EMBL/GenBank/DDBJ databases">
        <authorList>
            <person name="Zhu T."/>
            <person name="Keshari N."/>
            <person name="Lu X."/>
        </authorList>
    </citation>
    <scope>NUCLEOTIDE SEQUENCE</scope>
    <source>
        <strain evidence="7">NK1-12</strain>
    </source>
</reference>
<name>A0AA97AG44_9CYAN</name>
<dbReference type="Pfam" id="PF05199">
    <property type="entry name" value="GMC_oxred_C"/>
    <property type="match status" value="1"/>
</dbReference>
<organism evidence="7">
    <name type="scientific">Leptolyngbya sp. NK1-12</name>
    <dbReference type="NCBI Taxonomy" id="2547451"/>
    <lineage>
        <taxon>Bacteria</taxon>
        <taxon>Bacillati</taxon>
        <taxon>Cyanobacteriota</taxon>
        <taxon>Cyanophyceae</taxon>
        <taxon>Leptolyngbyales</taxon>
        <taxon>Leptolyngbyaceae</taxon>
        <taxon>Leptolyngbya group</taxon>
        <taxon>Leptolyngbya</taxon>
    </lineage>
</organism>
<dbReference type="EMBL" id="CP053586">
    <property type="protein sequence ID" value="WNZ23054.1"/>
    <property type="molecule type" value="Genomic_DNA"/>
</dbReference>
<dbReference type="PANTHER" id="PTHR42784">
    <property type="entry name" value="PYRANOSE 2-OXIDASE"/>
    <property type="match status" value="1"/>
</dbReference>
<evidence type="ECO:0000256" key="4">
    <source>
        <dbReference type="ARBA" id="ARBA00022827"/>
    </source>
</evidence>
<comment type="similarity">
    <text evidence="2">Belongs to the GMC oxidoreductase family.</text>
</comment>
<evidence type="ECO:0000256" key="1">
    <source>
        <dbReference type="ARBA" id="ARBA00001974"/>
    </source>
</evidence>
<dbReference type="InterPro" id="IPR007867">
    <property type="entry name" value="GMC_OxRtase_C"/>
</dbReference>
<dbReference type="PANTHER" id="PTHR42784:SF1">
    <property type="entry name" value="PYRANOSE 2-OXIDASE"/>
    <property type="match status" value="1"/>
</dbReference>
<evidence type="ECO:0000313" key="7">
    <source>
        <dbReference type="EMBL" id="WNZ23054.1"/>
    </source>
</evidence>
<evidence type="ECO:0000256" key="3">
    <source>
        <dbReference type="ARBA" id="ARBA00022630"/>
    </source>
</evidence>
<comment type="cofactor">
    <cofactor evidence="1">
        <name>FAD</name>
        <dbReference type="ChEBI" id="CHEBI:57692"/>
    </cofactor>
</comment>
<protein>
    <submittedName>
        <fullName evidence="7">GMC family oxidoreductase</fullName>
    </submittedName>
</protein>
<dbReference type="InterPro" id="IPR036188">
    <property type="entry name" value="FAD/NAD-bd_sf"/>
</dbReference>
<evidence type="ECO:0000259" key="6">
    <source>
        <dbReference type="Pfam" id="PF05199"/>
    </source>
</evidence>
<keyword evidence="4" id="KW-0274">FAD</keyword>
<dbReference type="RefSeq" id="WP_316434621.1">
    <property type="nucleotide sequence ID" value="NZ_CP053586.1"/>
</dbReference>